<dbReference type="Proteomes" id="UP000660708">
    <property type="component" value="Unassembled WGS sequence"/>
</dbReference>
<keyword evidence="2" id="KW-1185">Reference proteome</keyword>
<dbReference type="AlphaFoldDB" id="A0A8I0T778"/>
<gene>
    <name evidence="1" type="ORF">PPEP_b1230</name>
</gene>
<protein>
    <submittedName>
        <fullName evidence="1">Uncharacterized protein</fullName>
    </submittedName>
</protein>
<sequence>MHLFLRFVFCFRDNYSNFDAKIKKAIFIRQLNKSTWKG</sequence>
<evidence type="ECO:0000313" key="1">
    <source>
        <dbReference type="EMBL" id="MBE0349262.1"/>
    </source>
</evidence>
<organism evidence="1 2">
    <name type="scientific">Pseudoalteromonas peptidolytica F12-50-A1</name>
    <dbReference type="NCBI Taxonomy" id="1315280"/>
    <lineage>
        <taxon>Bacteria</taxon>
        <taxon>Pseudomonadati</taxon>
        <taxon>Pseudomonadota</taxon>
        <taxon>Gammaproteobacteria</taxon>
        <taxon>Alteromonadales</taxon>
        <taxon>Pseudoalteromonadaceae</taxon>
        <taxon>Pseudoalteromonas</taxon>
    </lineage>
</organism>
<comment type="caution">
    <text evidence="1">The sequence shown here is derived from an EMBL/GenBank/DDBJ whole genome shotgun (WGS) entry which is preliminary data.</text>
</comment>
<evidence type="ECO:0000313" key="2">
    <source>
        <dbReference type="Proteomes" id="UP000660708"/>
    </source>
</evidence>
<reference evidence="1 2" key="1">
    <citation type="submission" date="2015-06" db="EMBL/GenBank/DDBJ databases">
        <title>Genome sequence of Pseudoalteromonas peptidolytica.</title>
        <authorList>
            <person name="Xie B.-B."/>
            <person name="Rong J.-C."/>
            <person name="Qin Q.-L."/>
            <person name="Zhang Y.-Z."/>
        </authorList>
    </citation>
    <scope>NUCLEOTIDE SEQUENCE [LARGE SCALE GENOMIC DNA]</scope>
    <source>
        <strain evidence="1 2">F12-50-A1</strain>
    </source>
</reference>
<accession>A0A8I0T778</accession>
<dbReference type="EMBL" id="AQHF01000034">
    <property type="protein sequence ID" value="MBE0349262.1"/>
    <property type="molecule type" value="Genomic_DNA"/>
</dbReference>
<name>A0A8I0T778_9GAMM</name>
<proteinExistence type="predicted"/>